<gene>
    <name evidence="1" type="ORF">GMARGA_LOCUS13706</name>
</gene>
<name>A0ABN7V2U1_GIGMA</name>
<feature type="non-terminal residue" evidence="1">
    <location>
        <position position="1"/>
    </location>
</feature>
<comment type="caution">
    <text evidence="1">The sequence shown here is derived from an EMBL/GenBank/DDBJ whole genome shotgun (WGS) entry which is preliminary data.</text>
</comment>
<reference evidence="1 2" key="1">
    <citation type="submission" date="2021-06" db="EMBL/GenBank/DDBJ databases">
        <authorList>
            <person name="Kallberg Y."/>
            <person name="Tangrot J."/>
            <person name="Rosling A."/>
        </authorList>
    </citation>
    <scope>NUCLEOTIDE SEQUENCE [LARGE SCALE GENOMIC DNA]</scope>
    <source>
        <strain evidence="1 2">120-4 pot B 10/14</strain>
    </source>
</reference>
<evidence type="ECO:0000313" key="1">
    <source>
        <dbReference type="EMBL" id="CAG8723262.1"/>
    </source>
</evidence>
<dbReference type="Proteomes" id="UP000789901">
    <property type="component" value="Unassembled WGS sequence"/>
</dbReference>
<evidence type="ECO:0000313" key="2">
    <source>
        <dbReference type="Proteomes" id="UP000789901"/>
    </source>
</evidence>
<dbReference type="PANTHER" id="PTHR31424">
    <property type="entry name" value="PROTEIN CBG23806"/>
    <property type="match status" value="1"/>
</dbReference>
<organism evidence="1 2">
    <name type="scientific">Gigaspora margarita</name>
    <dbReference type="NCBI Taxonomy" id="4874"/>
    <lineage>
        <taxon>Eukaryota</taxon>
        <taxon>Fungi</taxon>
        <taxon>Fungi incertae sedis</taxon>
        <taxon>Mucoromycota</taxon>
        <taxon>Glomeromycotina</taxon>
        <taxon>Glomeromycetes</taxon>
        <taxon>Diversisporales</taxon>
        <taxon>Gigasporaceae</taxon>
        <taxon>Gigaspora</taxon>
    </lineage>
</organism>
<accession>A0ABN7V2U1</accession>
<keyword evidence="2" id="KW-1185">Reference proteome</keyword>
<proteinExistence type="predicted"/>
<dbReference type="PANTHER" id="PTHR31424:SF5">
    <property type="entry name" value="APPLE DOMAIN-CONTAINING PROTEIN"/>
    <property type="match status" value="1"/>
</dbReference>
<dbReference type="EMBL" id="CAJVQB010008802">
    <property type="protein sequence ID" value="CAG8723262.1"/>
    <property type="molecule type" value="Genomic_DNA"/>
</dbReference>
<protein>
    <submittedName>
        <fullName evidence="1">35782_t:CDS:1</fullName>
    </submittedName>
</protein>
<sequence>SHIDDEEVEEEMLKYVGKAGHRKITDILLFIIPGLVERNVLNINNPVIHVHISGDGRNVGRKIKHVIVTCYILDDILNIHKAEFHYTIILYSGNENYEILKKVMEPMINELHNLVTNGLDSSGTRWMIIPHFSSDWKFLSIILGFNAANANYFCPWCLCSKKEIGNKNKVYVIEKTIEQLQITKPPPGHFKAPLLYMIPLEHYLPDLLHIMLRIWDRMWSLVVQELKSENRYDDNIRAIIHSEMQRISVKFHFWQDHDTQSWNNTSLMGDDKETVLHFYALYIAMKQQNFDLGLFSIQAKSWLDLFLTPSQGEPNSRNFKRGLYWPRDVTPEEESHSSFRKTMKDGGNGAERKSAIFEILCYENRSIYFTQNPTTALVSRPQRLHIKNNW</sequence>